<name>A0A5A8CI69_CAFRO</name>
<feature type="region of interest" description="Disordered" evidence="5">
    <location>
        <begin position="1137"/>
        <end position="1166"/>
    </location>
</feature>
<accession>A0A5A8CI69</accession>
<feature type="region of interest" description="Disordered" evidence="5">
    <location>
        <begin position="1070"/>
        <end position="1105"/>
    </location>
</feature>
<feature type="compositionally biased region" description="Basic and acidic residues" evidence="5">
    <location>
        <begin position="45"/>
        <end position="57"/>
    </location>
</feature>
<feature type="compositionally biased region" description="Low complexity" evidence="5">
    <location>
        <begin position="998"/>
        <end position="1014"/>
    </location>
</feature>
<dbReference type="Proteomes" id="UP000323011">
    <property type="component" value="Unassembled WGS sequence"/>
</dbReference>
<evidence type="ECO:0000256" key="4">
    <source>
        <dbReference type="ARBA" id="ARBA00022860"/>
    </source>
</evidence>
<proteinExistence type="predicted"/>
<dbReference type="InterPro" id="IPR051185">
    <property type="entry name" value="ASPM"/>
</dbReference>
<dbReference type="SMART" id="SM00015">
    <property type="entry name" value="IQ"/>
    <property type="match status" value="6"/>
</dbReference>
<organism evidence="6 7">
    <name type="scientific">Cafeteria roenbergensis</name>
    <name type="common">Marine flagellate</name>
    <dbReference type="NCBI Taxonomy" id="33653"/>
    <lineage>
        <taxon>Eukaryota</taxon>
        <taxon>Sar</taxon>
        <taxon>Stramenopiles</taxon>
        <taxon>Bigyra</taxon>
        <taxon>Opalozoa</taxon>
        <taxon>Bicosoecida</taxon>
        <taxon>Cafeteriaceae</taxon>
        <taxon>Cafeteria</taxon>
    </lineage>
</organism>
<dbReference type="Gene3D" id="1.20.5.190">
    <property type="match status" value="3"/>
</dbReference>
<keyword evidence="2" id="KW-0963">Cytoplasm</keyword>
<dbReference type="PROSITE" id="PS50096">
    <property type="entry name" value="IQ"/>
    <property type="match status" value="6"/>
</dbReference>
<evidence type="ECO:0000256" key="5">
    <source>
        <dbReference type="SAM" id="MobiDB-lite"/>
    </source>
</evidence>
<dbReference type="GO" id="GO:0000278">
    <property type="term" value="P:mitotic cell cycle"/>
    <property type="evidence" value="ECO:0007669"/>
    <property type="project" value="TreeGrafter"/>
</dbReference>
<feature type="region of interest" description="Disordered" evidence="5">
    <location>
        <begin position="685"/>
        <end position="768"/>
    </location>
</feature>
<dbReference type="GO" id="GO:0000922">
    <property type="term" value="C:spindle pole"/>
    <property type="evidence" value="ECO:0007669"/>
    <property type="project" value="TreeGrafter"/>
</dbReference>
<sequence>MWIVGFLHHEDHSGPEGPSAAQVREYERRFGARTTAGADRQAAAKLDKDRAKKEAGDKAFTKEELSRMRELERQFKREAAEARRGPLTRREKQAARLQQSAYASENRKIRKALQLRGKGGRRQLELFGSTRQRNVVKSAALENLAYLERLEQQAAVVIQRAFRKFHRILFWKKWMLASKAAVAIQRTARGFIVRRLIRDWVKQREALITKAQSVIRGKLARDEVRREREYLASAATDVQRTFRGWLHRARAAKHRLDVSATDIQRVWRGVVARSRADRLFLDSQACVVQRMVRGWLCRLKFRQDLTEQSGAARRIQALFRSYRARVLRNELLWDRETRSRETWMAILRSEQRWADSEIERRVKLRTREALDDHVRVAELEWRKQCDQVALYEFDLVSLENERLKLSPRAVQQGWAVQLKEDTEQHREWVSDFKSKALFEGALRHRTLRDRRDKADAAAADLLALRRELETRWLDERNALWRRLNERRWAAEKLELAKRAADEKRRWKVKHFTETGKPDLRLTGQLQALADGDGVRAESRVFTMATQSVLALLPPSSAASGAPGSADAADAAARSRQLRLQAEHAAAVAPGALTAADAERQAALQNGAYAAGAGAAAAAGGAGEGWGRHPQQRLLTMGDVEAPHPRALPPIAAGSPQIAGTVDAHGNFVGFHGGAPGSAAVLGTRVLSSSPPVPPESGASLAAIRAGQRQDRHAGLSARVEAPESPRSLAAAGRGGAAAGPGRGSGAAGAAAGGSGSGSAADEEAEAEAQAAAAAMHAAAAERADALGRAAWAQDADAALAMAHGSAGGDGSWEAAEGGAEDEVPRSRFEDEVVRARHGLGRMPAFMRSGLVSAQVGEQDKVAGTRASALQAQERQALGALASLPPGLLAAKRAGAAAAIARARAEGTVGETAVRNRRAERRAAIEEEIAEFNRQGVRVQRLADRLGAVSGAMETQQYGALLKPLFKSMGRLMSRLNADPQTAALNHAVERDPDEPDSRPASAASAGAEALTRGRAPQRRGGAGRGGFVDPRDASQSGSSLLEPVDVAELPDDYKRRLGVGLGAAREGIRSREAQALSRRGGAGGERSRRLPPLPQSRGGAAGLGGGMAAAGRGGRGGAFVVGFDASGDASGVLEPTLLPASPDGRPRPGAPAEGDPFASAARRVRRKRQQYASTIPWSLLDELEAEKDKLLEEQRRIERG</sequence>
<dbReference type="PANTHER" id="PTHR22706">
    <property type="entry name" value="ASSEMBLY FACTOR FOR SPINDLE MICROTUBULES"/>
    <property type="match status" value="1"/>
</dbReference>
<evidence type="ECO:0000313" key="6">
    <source>
        <dbReference type="EMBL" id="KAA0152696.1"/>
    </source>
</evidence>
<feature type="region of interest" description="Disordered" evidence="5">
    <location>
        <begin position="989"/>
        <end position="1045"/>
    </location>
</feature>
<comment type="caution">
    <text evidence="6">The sequence shown here is derived from an EMBL/GenBank/DDBJ whole genome shotgun (WGS) entry which is preliminary data.</text>
</comment>
<dbReference type="GO" id="GO:0005516">
    <property type="term" value="F:calmodulin binding"/>
    <property type="evidence" value="ECO:0007669"/>
    <property type="project" value="UniProtKB-KW"/>
</dbReference>
<keyword evidence="7" id="KW-1185">Reference proteome</keyword>
<dbReference type="PANTHER" id="PTHR22706:SF1">
    <property type="entry name" value="ASSEMBLY FACTOR FOR SPINDLE MICROTUBULES"/>
    <property type="match status" value="1"/>
</dbReference>
<dbReference type="InterPro" id="IPR000048">
    <property type="entry name" value="IQ_motif_EF-hand-BS"/>
</dbReference>
<keyword evidence="4" id="KW-0112">Calmodulin-binding</keyword>
<protein>
    <submittedName>
        <fullName evidence="6">Uncharacterized protein</fullName>
    </submittedName>
</protein>
<keyword evidence="3" id="KW-0677">Repeat</keyword>
<dbReference type="GO" id="GO:0007051">
    <property type="term" value="P:spindle organization"/>
    <property type="evidence" value="ECO:0007669"/>
    <property type="project" value="TreeGrafter"/>
</dbReference>
<comment type="subcellular location">
    <subcellularLocation>
        <location evidence="1">Cytoplasm</location>
    </subcellularLocation>
</comment>
<feature type="region of interest" description="Disordered" evidence="5">
    <location>
        <begin position="32"/>
        <end position="57"/>
    </location>
</feature>
<evidence type="ECO:0000313" key="7">
    <source>
        <dbReference type="Proteomes" id="UP000323011"/>
    </source>
</evidence>
<gene>
    <name evidence="6" type="ORF">FNF29_03585</name>
</gene>
<reference evidence="6 7" key="1">
    <citation type="submission" date="2019-07" db="EMBL/GenBank/DDBJ databases">
        <title>Genomes of Cafeteria roenbergensis.</title>
        <authorList>
            <person name="Fischer M.G."/>
            <person name="Hackl T."/>
            <person name="Roman M."/>
        </authorList>
    </citation>
    <scope>NUCLEOTIDE SEQUENCE [LARGE SCALE GENOMIC DNA]</scope>
    <source>
        <strain evidence="6 7">BVI</strain>
    </source>
</reference>
<evidence type="ECO:0000256" key="2">
    <source>
        <dbReference type="ARBA" id="ARBA00022490"/>
    </source>
</evidence>
<dbReference type="Pfam" id="PF00612">
    <property type="entry name" value="IQ"/>
    <property type="match status" value="3"/>
</dbReference>
<dbReference type="GO" id="GO:0051295">
    <property type="term" value="P:establishment of meiotic spindle localization"/>
    <property type="evidence" value="ECO:0007669"/>
    <property type="project" value="TreeGrafter"/>
</dbReference>
<evidence type="ECO:0000256" key="1">
    <source>
        <dbReference type="ARBA" id="ARBA00004496"/>
    </source>
</evidence>
<feature type="compositionally biased region" description="Gly residues" evidence="5">
    <location>
        <begin position="732"/>
        <end position="756"/>
    </location>
</feature>
<evidence type="ECO:0000256" key="3">
    <source>
        <dbReference type="ARBA" id="ARBA00022737"/>
    </source>
</evidence>
<dbReference type="AlphaFoldDB" id="A0A5A8CI69"/>
<feature type="region of interest" description="Disordered" evidence="5">
    <location>
        <begin position="802"/>
        <end position="825"/>
    </location>
</feature>
<dbReference type="GO" id="GO:0005737">
    <property type="term" value="C:cytoplasm"/>
    <property type="evidence" value="ECO:0007669"/>
    <property type="project" value="UniProtKB-SubCell"/>
</dbReference>
<dbReference type="EMBL" id="VLTN01000019">
    <property type="protein sequence ID" value="KAA0152696.1"/>
    <property type="molecule type" value="Genomic_DNA"/>
</dbReference>